<keyword evidence="11" id="KW-1185">Reference proteome</keyword>
<dbReference type="InterPro" id="IPR004680">
    <property type="entry name" value="Cit_transptr-like_dom"/>
</dbReference>
<dbReference type="Proteomes" id="UP000319040">
    <property type="component" value="Unassembled WGS sequence"/>
</dbReference>
<feature type="transmembrane region" description="Helical" evidence="8">
    <location>
        <begin position="328"/>
        <end position="347"/>
    </location>
</feature>
<dbReference type="RefSeq" id="WP_142533947.1">
    <property type="nucleotide sequence ID" value="NZ_FXTB01000007.1"/>
</dbReference>
<evidence type="ECO:0000256" key="8">
    <source>
        <dbReference type="SAM" id="Phobius"/>
    </source>
</evidence>
<name>A0A521DZ37_SACCC</name>
<dbReference type="GO" id="GO:0005886">
    <property type="term" value="C:plasma membrane"/>
    <property type="evidence" value="ECO:0007669"/>
    <property type="project" value="UniProtKB-SubCell"/>
</dbReference>
<evidence type="ECO:0000256" key="6">
    <source>
        <dbReference type="ARBA" id="ARBA00022989"/>
    </source>
</evidence>
<reference evidence="10 11" key="1">
    <citation type="submission" date="2017-05" db="EMBL/GenBank/DDBJ databases">
        <authorList>
            <person name="Varghese N."/>
            <person name="Submissions S."/>
        </authorList>
    </citation>
    <scope>NUCLEOTIDE SEQUENCE [LARGE SCALE GENOMIC DNA]</scope>
    <source>
        <strain evidence="10 11">DSM 27040</strain>
    </source>
</reference>
<proteinExistence type="inferred from homology"/>
<keyword evidence="4" id="KW-1003">Cell membrane</keyword>
<dbReference type="InterPro" id="IPR000802">
    <property type="entry name" value="Arsenical_pump_ArsB"/>
</dbReference>
<feature type="transmembrane region" description="Helical" evidence="8">
    <location>
        <begin position="232"/>
        <end position="248"/>
    </location>
</feature>
<feature type="transmembrane region" description="Helical" evidence="8">
    <location>
        <begin position="408"/>
        <end position="429"/>
    </location>
</feature>
<dbReference type="PRINTS" id="PR00758">
    <property type="entry name" value="ARSENICPUMP"/>
</dbReference>
<dbReference type="OrthoDB" id="9766267at2"/>
<dbReference type="CDD" id="cd01116">
    <property type="entry name" value="P_permease"/>
    <property type="match status" value="1"/>
</dbReference>
<evidence type="ECO:0000256" key="3">
    <source>
        <dbReference type="ARBA" id="ARBA00022448"/>
    </source>
</evidence>
<comment type="similarity">
    <text evidence="2">Belongs to the CitM (TC 2.A.11) transporter family.</text>
</comment>
<evidence type="ECO:0000313" key="11">
    <source>
        <dbReference type="Proteomes" id="UP000319040"/>
    </source>
</evidence>
<dbReference type="Pfam" id="PF03600">
    <property type="entry name" value="CitMHS"/>
    <property type="match status" value="1"/>
</dbReference>
<keyword evidence="5 8" id="KW-0812">Transmembrane</keyword>
<feature type="transmembrane region" description="Helical" evidence="8">
    <location>
        <begin position="103"/>
        <end position="131"/>
    </location>
</feature>
<accession>A0A521DZ37</accession>
<feature type="transmembrane region" description="Helical" evidence="8">
    <location>
        <begin position="65"/>
        <end position="83"/>
    </location>
</feature>
<dbReference type="GO" id="GO:0015105">
    <property type="term" value="F:arsenite transmembrane transporter activity"/>
    <property type="evidence" value="ECO:0007669"/>
    <property type="project" value="InterPro"/>
</dbReference>
<keyword evidence="7 8" id="KW-0472">Membrane</keyword>
<keyword evidence="3" id="KW-0813">Transport</keyword>
<feature type="transmembrane region" description="Helical" evidence="8">
    <location>
        <begin position="12"/>
        <end position="30"/>
    </location>
</feature>
<feature type="domain" description="Citrate transporter-like" evidence="9">
    <location>
        <begin position="25"/>
        <end position="374"/>
    </location>
</feature>
<dbReference type="PANTHER" id="PTHR43568:SF1">
    <property type="entry name" value="P PROTEIN"/>
    <property type="match status" value="1"/>
</dbReference>
<evidence type="ECO:0000259" key="9">
    <source>
        <dbReference type="Pfam" id="PF03600"/>
    </source>
</evidence>
<protein>
    <submittedName>
        <fullName evidence="10">Possible tyrosine transporter P-protein</fullName>
    </submittedName>
</protein>
<dbReference type="InterPro" id="IPR051475">
    <property type="entry name" value="Diverse_Ion_Transporter"/>
</dbReference>
<evidence type="ECO:0000256" key="5">
    <source>
        <dbReference type="ARBA" id="ARBA00022692"/>
    </source>
</evidence>
<dbReference type="EMBL" id="FXTB01000007">
    <property type="protein sequence ID" value="SMO76984.1"/>
    <property type="molecule type" value="Genomic_DNA"/>
</dbReference>
<comment type="subcellular location">
    <subcellularLocation>
        <location evidence="1">Cell membrane</location>
        <topology evidence="1">Multi-pass membrane protein</topology>
    </subcellularLocation>
</comment>
<sequence length="434" mass="47165">MLLLVSSQISTFHIIIALVVFTLTFTLITTEKLPNAIAAMLGGFLFVAFHIISQNEAVEYIDFDTIGLLCGMMMTVAIMRKTGLFEYIAIKGIKITGGNPWRILVVLSIVTAVLSAFLDNVTTVLIIVPLTFAVADTIKISPLPLLISEILFSNIGGAATLIGDPPNIMIGGATHLDFMDFIINNLPIVIIVSIVTFGLLSIIYKKKLNAIEVDTSKVDAFDEKRAIKDKKFLIKNLIVFALIIGAFMTHHIHHVSLASVALGGGFLLMMITKEDPEEILKEVEWPTLFFFIGLFVIVGGLEKTGVITYLADQMIVATGGEAVKASQLILWMSAICTTFINSIPYTATMISVIENMGEAAGGNIDSLWWALSLGACFGGNGTLIGAAANIIVAGFTQKTDHPLRFKEYLKIGIPLMLVSIALASLYIHFRYFLL</sequence>
<evidence type="ECO:0000313" key="10">
    <source>
        <dbReference type="EMBL" id="SMO76984.1"/>
    </source>
</evidence>
<dbReference type="AlphaFoldDB" id="A0A521DZ37"/>
<feature type="transmembrane region" description="Helical" evidence="8">
    <location>
        <begin position="182"/>
        <end position="204"/>
    </location>
</feature>
<feature type="transmembrane region" description="Helical" evidence="8">
    <location>
        <begin position="36"/>
        <end position="53"/>
    </location>
</feature>
<gene>
    <name evidence="10" type="ORF">SAMN06265379_10758</name>
</gene>
<evidence type="ECO:0000256" key="4">
    <source>
        <dbReference type="ARBA" id="ARBA00022475"/>
    </source>
</evidence>
<evidence type="ECO:0000256" key="7">
    <source>
        <dbReference type="ARBA" id="ARBA00023136"/>
    </source>
</evidence>
<feature type="transmembrane region" description="Helical" evidence="8">
    <location>
        <begin position="283"/>
        <end position="300"/>
    </location>
</feature>
<evidence type="ECO:0000256" key="2">
    <source>
        <dbReference type="ARBA" id="ARBA00009843"/>
    </source>
</evidence>
<dbReference type="PANTHER" id="PTHR43568">
    <property type="entry name" value="P PROTEIN"/>
    <property type="match status" value="1"/>
</dbReference>
<keyword evidence="6 8" id="KW-1133">Transmembrane helix</keyword>
<evidence type="ECO:0000256" key="1">
    <source>
        <dbReference type="ARBA" id="ARBA00004651"/>
    </source>
</evidence>
<feature type="transmembrane region" description="Helical" evidence="8">
    <location>
        <begin position="367"/>
        <end position="396"/>
    </location>
</feature>
<organism evidence="10 11">
    <name type="scientific">Saccharicrinis carchari</name>
    <dbReference type="NCBI Taxonomy" id="1168039"/>
    <lineage>
        <taxon>Bacteria</taxon>
        <taxon>Pseudomonadati</taxon>
        <taxon>Bacteroidota</taxon>
        <taxon>Bacteroidia</taxon>
        <taxon>Marinilabiliales</taxon>
        <taxon>Marinilabiliaceae</taxon>
        <taxon>Saccharicrinis</taxon>
    </lineage>
</organism>